<dbReference type="InterPro" id="IPR013785">
    <property type="entry name" value="Aldolase_TIM"/>
</dbReference>
<name>T0Z8B7_9ZZZZ</name>
<dbReference type="AlphaFoldDB" id="T0Z8B7"/>
<feature type="domain" description="Pyruvate carboxyltransferase" evidence="4">
    <location>
        <begin position="5"/>
        <end position="75"/>
    </location>
</feature>
<dbReference type="InterPro" id="IPR000891">
    <property type="entry name" value="PYR_CT"/>
</dbReference>
<evidence type="ECO:0000256" key="2">
    <source>
        <dbReference type="ARBA" id="ARBA00022723"/>
    </source>
</evidence>
<evidence type="ECO:0000259" key="4">
    <source>
        <dbReference type="PROSITE" id="PS50991"/>
    </source>
</evidence>
<evidence type="ECO:0000313" key="5">
    <source>
        <dbReference type="EMBL" id="EQD44251.1"/>
    </source>
</evidence>
<dbReference type="GO" id="GO:0006552">
    <property type="term" value="P:L-leucine catabolic process"/>
    <property type="evidence" value="ECO:0007669"/>
    <property type="project" value="TreeGrafter"/>
</dbReference>
<proteinExistence type="inferred from homology"/>
<comment type="caution">
    <text evidence="5">The sequence shown here is derived from an EMBL/GenBank/DDBJ whole genome shotgun (WGS) entry which is preliminary data.</text>
</comment>
<dbReference type="PANTHER" id="PTHR42738">
    <property type="entry name" value="HYDROXYMETHYLGLUTARYL-COA LYASE"/>
    <property type="match status" value="1"/>
</dbReference>
<dbReference type="EMBL" id="AUZZ01006981">
    <property type="protein sequence ID" value="EQD44251.1"/>
    <property type="molecule type" value="Genomic_DNA"/>
</dbReference>
<dbReference type="PROSITE" id="PS50991">
    <property type="entry name" value="PYR_CT"/>
    <property type="match status" value="1"/>
</dbReference>
<keyword evidence="2" id="KW-0479">Metal-binding</keyword>
<sequence length="75" mass="8415">AGTTISIVEVAPRDGLQNERHIIPTEVKIDWINALSRTGLRRIEVTSFVRSDRVPQLADAETVMARIDRNPDVAY</sequence>
<dbReference type="GO" id="GO:0004419">
    <property type="term" value="F:hydroxymethylglutaryl-CoA lyase activity"/>
    <property type="evidence" value="ECO:0007669"/>
    <property type="project" value="TreeGrafter"/>
</dbReference>
<comment type="similarity">
    <text evidence="1">Belongs to the HMG-CoA lyase family.</text>
</comment>
<dbReference type="InterPro" id="IPR043594">
    <property type="entry name" value="HMGL"/>
</dbReference>
<dbReference type="GO" id="GO:0046951">
    <property type="term" value="P:ketone body biosynthetic process"/>
    <property type="evidence" value="ECO:0007669"/>
    <property type="project" value="TreeGrafter"/>
</dbReference>
<keyword evidence="3 5" id="KW-0456">Lyase</keyword>
<dbReference type="Pfam" id="PF00682">
    <property type="entry name" value="HMGL-like"/>
    <property type="match status" value="1"/>
</dbReference>
<dbReference type="GO" id="GO:0046872">
    <property type="term" value="F:metal ion binding"/>
    <property type="evidence" value="ECO:0007669"/>
    <property type="project" value="UniProtKB-KW"/>
</dbReference>
<organism evidence="5">
    <name type="scientific">mine drainage metagenome</name>
    <dbReference type="NCBI Taxonomy" id="410659"/>
    <lineage>
        <taxon>unclassified sequences</taxon>
        <taxon>metagenomes</taxon>
        <taxon>ecological metagenomes</taxon>
    </lineage>
</organism>
<dbReference type="PANTHER" id="PTHR42738:SF7">
    <property type="entry name" value="HYDROXYMETHYLGLUTARYL-COA LYASE"/>
    <property type="match status" value="1"/>
</dbReference>
<protein>
    <submittedName>
        <fullName evidence="5">Hydroxymethylglutaryl-CoA lyase</fullName>
    </submittedName>
</protein>
<dbReference type="SUPFAM" id="SSF51569">
    <property type="entry name" value="Aldolase"/>
    <property type="match status" value="1"/>
</dbReference>
<feature type="non-terminal residue" evidence="5">
    <location>
        <position position="1"/>
    </location>
</feature>
<accession>T0Z8B7</accession>
<evidence type="ECO:0000256" key="3">
    <source>
        <dbReference type="ARBA" id="ARBA00023239"/>
    </source>
</evidence>
<dbReference type="Gene3D" id="3.20.20.70">
    <property type="entry name" value="Aldolase class I"/>
    <property type="match status" value="1"/>
</dbReference>
<gene>
    <name evidence="5" type="ORF">B2A_09664</name>
</gene>
<reference evidence="5" key="2">
    <citation type="journal article" date="2014" name="ISME J.">
        <title>Microbial stratification in low pH oxic and suboxic macroscopic growths along an acid mine drainage.</title>
        <authorList>
            <person name="Mendez-Garcia C."/>
            <person name="Mesa V."/>
            <person name="Sprenger R.R."/>
            <person name="Richter M."/>
            <person name="Diez M.S."/>
            <person name="Solano J."/>
            <person name="Bargiela R."/>
            <person name="Golyshina O.V."/>
            <person name="Manteca A."/>
            <person name="Ramos J.L."/>
            <person name="Gallego J.R."/>
            <person name="Llorente I."/>
            <person name="Martins Dos Santos V.A."/>
            <person name="Jensen O.N."/>
            <person name="Pelaez A.I."/>
            <person name="Sanchez J."/>
            <person name="Ferrer M."/>
        </authorList>
    </citation>
    <scope>NUCLEOTIDE SEQUENCE</scope>
</reference>
<reference evidence="5" key="1">
    <citation type="submission" date="2013-08" db="EMBL/GenBank/DDBJ databases">
        <authorList>
            <person name="Mendez C."/>
            <person name="Richter M."/>
            <person name="Ferrer M."/>
            <person name="Sanchez J."/>
        </authorList>
    </citation>
    <scope>NUCLEOTIDE SEQUENCE</scope>
</reference>
<evidence type="ECO:0000256" key="1">
    <source>
        <dbReference type="ARBA" id="ARBA00009405"/>
    </source>
</evidence>
<feature type="non-terminal residue" evidence="5">
    <location>
        <position position="75"/>
    </location>
</feature>